<name>A0A7X2IL62_9BURK</name>
<reference evidence="2 3" key="1">
    <citation type="submission" date="2019-11" db="EMBL/GenBank/DDBJ databases">
        <title>Novel species isolated from a subtropical stream in China.</title>
        <authorList>
            <person name="Lu H."/>
        </authorList>
    </citation>
    <scope>NUCLEOTIDE SEQUENCE [LARGE SCALE GENOMIC DNA]</scope>
    <source>
        <strain evidence="2 3">FT92W</strain>
    </source>
</reference>
<keyword evidence="1" id="KW-1133">Transmembrane helix</keyword>
<protein>
    <submittedName>
        <fullName evidence="2">MSHA biogenesis protein MshP</fullName>
    </submittedName>
</protein>
<evidence type="ECO:0000313" key="2">
    <source>
        <dbReference type="EMBL" id="MRV71483.1"/>
    </source>
</evidence>
<evidence type="ECO:0000313" key="3">
    <source>
        <dbReference type="Proteomes" id="UP000446768"/>
    </source>
</evidence>
<dbReference type="RefSeq" id="WP_154372058.1">
    <property type="nucleotide sequence ID" value="NZ_WKJJ01000004.1"/>
</dbReference>
<organism evidence="2 3">
    <name type="scientific">Pseudoduganella rivuli</name>
    <dbReference type="NCBI Taxonomy" id="2666085"/>
    <lineage>
        <taxon>Bacteria</taxon>
        <taxon>Pseudomonadati</taxon>
        <taxon>Pseudomonadota</taxon>
        <taxon>Betaproteobacteria</taxon>
        <taxon>Burkholderiales</taxon>
        <taxon>Oxalobacteraceae</taxon>
        <taxon>Telluria group</taxon>
        <taxon>Pseudoduganella</taxon>
    </lineage>
</organism>
<comment type="caution">
    <text evidence="2">The sequence shown here is derived from an EMBL/GenBank/DDBJ whole genome shotgun (WGS) entry which is preliminary data.</text>
</comment>
<dbReference type="AlphaFoldDB" id="A0A7X2IL62"/>
<feature type="transmembrane region" description="Helical" evidence="1">
    <location>
        <begin position="12"/>
        <end position="30"/>
    </location>
</feature>
<keyword evidence="1" id="KW-0812">Transmembrane</keyword>
<evidence type="ECO:0000256" key="1">
    <source>
        <dbReference type="SAM" id="Phobius"/>
    </source>
</evidence>
<proteinExistence type="predicted"/>
<gene>
    <name evidence="2" type="ORF">GJ700_07075</name>
</gene>
<sequence>MTITRKHTAGFAYIAAVVLLVVLATLGITVSRLSNTQQITAAEDAMQAYALQAARAGTDWGLYQALQNAACAGTTTLPLSGSSGGFNVTVTCNIDQRNEGVQSDGVNVRAINIYTITATACNSASCPDDTAATKSGYVERKRVVTLCATGVQAPC</sequence>
<dbReference type="EMBL" id="WKJJ01000004">
    <property type="protein sequence ID" value="MRV71483.1"/>
    <property type="molecule type" value="Genomic_DNA"/>
</dbReference>
<dbReference type="Proteomes" id="UP000446768">
    <property type="component" value="Unassembled WGS sequence"/>
</dbReference>
<keyword evidence="1" id="KW-0472">Membrane</keyword>
<keyword evidence="3" id="KW-1185">Reference proteome</keyword>
<accession>A0A7X2IL62</accession>